<comment type="caution">
    <text evidence="2">The sequence shown here is derived from an EMBL/GenBank/DDBJ whole genome shotgun (WGS) entry which is preliminary data.</text>
</comment>
<feature type="compositionally biased region" description="Basic and acidic residues" evidence="1">
    <location>
        <begin position="68"/>
        <end position="85"/>
    </location>
</feature>
<feature type="region of interest" description="Disordered" evidence="1">
    <location>
        <begin position="68"/>
        <end position="99"/>
    </location>
</feature>
<proteinExistence type="predicted"/>
<feature type="compositionally biased region" description="Basic and acidic residues" evidence="1">
    <location>
        <begin position="1"/>
        <end position="12"/>
    </location>
</feature>
<keyword evidence="3" id="KW-1185">Reference proteome</keyword>
<name>A0A1R1XXE7_9FUNG</name>
<organism evidence="2 3">
    <name type="scientific">Smittium culicis</name>
    <dbReference type="NCBI Taxonomy" id="133412"/>
    <lineage>
        <taxon>Eukaryota</taxon>
        <taxon>Fungi</taxon>
        <taxon>Fungi incertae sedis</taxon>
        <taxon>Zoopagomycota</taxon>
        <taxon>Kickxellomycotina</taxon>
        <taxon>Harpellomycetes</taxon>
        <taxon>Harpellales</taxon>
        <taxon>Legeriomycetaceae</taxon>
        <taxon>Smittium</taxon>
    </lineage>
</organism>
<evidence type="ECO:0000256" key="1">
    <source>
        <dbReference type="SAM" id="MobiDB-lite"/>
    </source>
</evidence>
<sequence length="99" mass="11043">MGDMKPRGEAGRSLDTGDPSSIQEEYFVTANEDKMMGSSSSQNLKIRNFESHISKKANISALETKHTLSDDDHSFINPREAKDEENVLTGRNLLNQDSQ</sequence>
<evidence type="ECO:0000313" key="2">
    <source>
        <dbReference type="EMBL" id="OMJ19347.1"/>
    </source>
</evidence>
<gene>
    <name evidence="2" type="ORF">AYI70_g4794</name>
</gene>
<accession>A0A1R1XXE7</accession>
<protein>
    <submittedName>
        <fullName evidence="2">Uncharacterized protein</fullName>
    </submittedName>
</protein>
<dbReference type="AlphaFoldDB" id="A0A1R1XXE7"/>
<dbReference type="Proteomes" id="UP000187283">
    <property type="component" value="Unassembled WGS sequence"/>
</dbReference>
<reference evidence="2 3" key="1">
    <citation type="submission" date="2017-01" db="EMBL/GenBank/DDBJ databases">
        <authorList>
            <person name="Mah S.A."/>
            <person name="Swanson W.J."/>
            <person name="Moy G.W."/>
            <person name="Vacquier V.D."/>
        </authorList>
    </citation>
    <scope>NUCLEOTIDE SEQUENCE [LARGE SCALE GENOMIC DNA]</scope>
    <source>
        <strain evidence="2 3">GSMNP</strain>
    </source>
</reference>
<dbReference type="EMBL" id="LSSN01001516">
    <property type="protein sequence ID" value="OMJ19347.1"/>
    <property type="molecule type" value="Genomic_DNA"/>
</dbReference>
<evidence type="ECO:0000313" key="3">
    <source>
        <dbReference type="Proteomes" id="UP000187283"/>
    </source>
</evidence>
<feature type="region of interest" description="Disordered" evidence="1">
    <location>
        <begin position="1"/>
        <end position="22"/>
    </location>
</feature>